<organism evidence="1 2">
    <name type="scientific">Spiribacter vilamensis</name>
    <dbReference type="NCBI Taxonomy" id="531306"/>
    <lineage>
        <taxon>Bacteria</taxon>
        <taxon>Pseudomonadati</taxon>
        <taxon>Pseudomonadota</taxon>
        <taxon>Gammaproteobacteria</taxon>
        <taxon>Chromatiales</taxon>
        <taxon>Ectothiorhodospiraceae</taxon>
        <taxon>Spiribacter</taxon>
    </lineage>
</organism>
<dbReference type="Proteomes" id="UP000292298">
    <property type="component" value="Unassembled WGS sequence"/>
</dbReference>
<dbReference type="AlphaFoldDB" id="A0A4Q8CZK2"/>
<accession>A0A4Q8CZK2</accession>
<evidence type="ECO:0000313" key="1">
    <source>
        <dbReference type="EMBL" id="RZU98414.1"/>
    </source>
</evidence>
<sequence>MNIPLHASLSEAQEAIVVELRRTLRLPLDDLLAINGGQSAT</sequence>
<reference evidence="1 2" key="1">
    <citation type="submission" date="2019-02" db="EMBL/GenBank/DDBJ databases">
        <title>Genomic Encyclopedia of Type Strains, Phase IV (KMG-IV): sequencing the most valuable type-strain genomes for metagenomic binning, comparative biology and taxonomic classification.</title>
        <authorList>
            <person name="Goeker M."/>
        </authorList>
    </citation>
    <scope>NUCLEOTIDE SEQUENCE [LARGE SCALE GENOMIC DNA]</scope>
    <source>
        <strain evidence="1 2">DSM 21056</strain>
    </source>
</reference>
<keyword evidence="2" id="KW-1185">Reference proteome</keyword>
<dbReference type="EMBL" id="SHLI01000001">
    <property type="protein sequence ID" value="RZU98414.1"/>
    <property type="molecule type" value="Genomic_DNA"/>
</dbReference>
<protein>
    <submittedName>
        <fullName evidence="1">Uncharacterized protein</fullName>
    </submittedName>
</protein>
<proteinExistence type="predicted"/>
<name>A0A4Q8CZK2_9GAMM</name>
<evidence type="ECO:0000313" key="2">
    <source>
        <dbReference type="Proteomes" id="UP000292298"/>
    </source>
</evidence>
<comment type="caution">
    <text evidence="1">The sequence shown here is derived from an EMBL/GenBank/DDBJ whole genome shotgun (WGS) entry which is preliminary data.</text>
</comment>
<gene>
    <name evidence="1" type="ORF">EV698_0660</name>
</gene>